<comment type="subcellular location">
    <subcellularLocation>
        <location evidence="1">Cell membrane</location>
        <topology evidence="1">Multi-pass membrane protein</topology>
    </subcellularLocation>
</comment>
<evidence type="ECO:0000256" key="16">
    <source>
        <dbReference type="PIRSR" id="PIRSR006404-2"/>
    </source>
</evidence>
<evidence type="ECO:0000256" key="5">
    <source>
        <dbReference type="ARBA" id="ARBA00022692"/>
    </source>
</evidence>
<comment type="caution">
    <text evidence="14">Lacks conserved residue(s) required for the propagation of feature annotation.</text>
</comment>
<keyword evidence="20" id="KW-1185">Reference proteome</keyword>
<feature type="transmembrane region" description="Helical" evidence="14">
    <location>
        <begin position="50"/>
        <end position="67"/>
    </location>
</feature>
<dbReference type="CDD" id="cd06164">
    <property type="entry name" value="S2P-M50_SpoIVFB_CBS"/>
    <property type="match status" value="1"/>
</dbReference>
<feature type="transmembrane region" description="Helical" evidence="14">
    <location>
        <begin position="141"/>
        <end position="161"/>
    </location>
</feature>
<feature type="transmembrane region" description="Helical" evidence="14">
    <location>
        <begin position="109"/>
        <end position="129"/>
    </location>
</feature>
<name>A0A2T6BCN5_9RHOB</name>
<feature type="active site" evidence="15">
    <location>
        <position position="69"/>
    </location>
</feature>
<evidence type="ECO:0000256" key="10">
    <source>
        <dbReference type="ARBA" id="ARBA00022989"/>
    </source>
</evidence>
<keyword evidence="4 14" id="KW-0645">Protease</keyword>
<dbReference type="OrthoDB" id="9781963at2"/>
<keyword evidence="3" id="KW-1003">Cell membrane</keyword>
<dbReference type="InterPro" id="IPR016483">
    <property type="entry name" value="UCP006404_Pept_M50_CBS"/>
</dbReference>
<feature type="binding site" evidence="16">
    <location>
        <position position="68"/>
    </location>
    <ligand>
        <name>Zn(2+)</name>
        <dbReference type="ChEBI" id="CHEBI:29105"/>
        <note>catalytic</note>
    </ligand>
</feature>
<dbReference type="PANTHER" id="PTHR39188">
    <property type="entry name" value="MEMBRANE-ASSOCIATED ZINC METALLOPROTEASE M50B"/>
    <property type="match status" value="1"/>
</dbReference>
<keyword evidence="9 14" id="KW-0862">Zinc</keyword>
<proteinExistence type="inferred from homology"/>
<dbReference type="InterPro" id="IPR008915">
    <property type="entry name" value="Peptidase_M50"/>
</dbReference>
<dbReference type="SUPFAM" id="SSF54631">
    <property type="entry name" value="CBS-domain pair"/>
    <property type="match status" value="1"/>
</dbReference>
<evidence type="ECO:0000256" key="6">
    <source>
        <dbReference type="ARBA" id="ARBA00022723"/>
    </source>
</evidence>
<dbReference type="RefSeq" id="WP_107847504.1">
    <property type="nucleotide sequence ID" value="NZ_QBKS01000003.1"/>
</dbReference>
<evidence type="ECO:0000256" key="8">
    <source>
        <dbReference type="ARBA" id="ARBA00022801"/>
    </source>
</evidence>
<evidence type="ECO:0000256" key="9">
    <source>
        <dbReference type="ARBA" id="ARBA00022833"/>
    </source>
</evidence>
<dbReference type="PANTHER" id="PTHR39188:SF3">
    <property type="entry name" value="STAGE IV SPORULATION PROTEIN FB"/>
    <property type="match status" value="1"/>
</dbReference>
<evidence type="ECO:0000256" key="17">
    <source>
        <dbReference type="PROSITE-ProRule" id="PRU00703"/>
    </source>
</evidence>
<dbReference type="SMART" id="SM00116">
    <property type="entry name" value="CBS"/>
    <property type="match status" value="2"/>
</dbReference>
<comment type="similarity">
    <text evidence="2 14">Belongs to the peptidase M50B family.</text>
</comment>
<keyword evidence="6 14" id="KW-0479">Metal-binding</keyword>
<dbReference type="AlphaFoldDB" id="A0A2T6BCN5"/>
<keyword evidence="12 17" id="KW-0129">CBS domain</keyword>
<gene>
    <name evidence="19" type="ORF">C8N43_3866</name>
</gene>
<evidence type="ECO:0000259" key="18">
    <source>
        <dbReference type="PROSITE" id="PS51371"/>
    </source>
</evidence>
<dbReference type="Pfam" id="PF02163">
    <property type="entry name" value="Peptidase_M50"/>
    <property type="match status" value="2"/>
</dbReference>
<keyword evidence="13 14" id="KW-0472">Membrane</keyword>
<dbReference type="Proteomes" id="UP000243978">
    <property type="component" value="Unassembled WGS sequence"/>
</dbReference>
<feature type="transmembrane region" description="Helical" evidence="14">
    <location>
        <begin position="79"/>
        <end position="97"/>
    </location>
</feature>
<evidence type="ECO:0000313" key="19">
    <source>
        <dbReference type="EMBL" id="PTX53823.1"/>
    </source>
</evidence>
<comment type="caution">
    <text evidence="19">The sequence shown here is derived from an EMBL/GenBank/DDBJ whole genome shotgun (WGS) entry which is preliminary data.</text>
</comment>
<dbReference type="Pfam" id="PF00571">
    <property type="entry name" value="CBS"/>
    <property type="match status" value="2"/>
</dbReference>
<keyword evidence="11 14" id="KW-0482">Metalloprotease</keyword>
<evidence type="ECO:0000256" key="4">
    <source>
        <dbReference type="ARBA" id="ARBA00022670"/>
    </source>
</evidence>
<organism evidence="19 20">
    <name type="scientific">Litoreibacter ponti</name>
    <dbReference type="NCBI Taxonomy" id="1510457"/>
    <lineage>
        <taxon>Bacteria</taxon>
        <taxon>Pseudomonadati</taxon>
        <taxon>Pseudomonadota</taxon>
        <taxon>Alphaproteobacteria</taxon>
        <taxon>Rhodobacterales</taxon>
        <taxon>Roseobacteraceae</taxon>
        <taxon>Litoreibacter</taxon>
    </lineage>
</organism>
<dbReference type="GO" id="GO:0006508">
    <property type="term" value="P:proteolysis"/>
    <property type="evidence" value="ECO:0007669"/>
    <property type="project" value="UniProtKB-KW"/>
</dbReference>
<dbReference type="GO" id="GO:0008237">
    <property type="term" value="F:metallopeptidase activity"/>
    <property type="evidence" value="ECO:0007669"/>
    <property type="project" value="UniProtKB-UniRule"/>
</dbReference>
<evidence type="ECO:0000256" key="11">
    <source>
        <dbReference type="ARBA" id="ARBA00023049"/>
    </source>
</evidence>
<evidence type="ECO:0000256" key="7">
    <source>
        <dbReference type="ARBA" id="ARBA00022737"/>
    </source>
</evidence>
<feature type="domain" description="CBS" evidence="18">
    <location>
        <begin position="253"/>
        <end position="309"/>
    </location>
</feature>
<reference evidence="19 20" key="1">
    <citation type="submission" date="2018-04" db="EMBL/GenBank/DDBJ databases">
        <title>Genomic Encyclopedia of Archaeal and Bacterial Type Strains, Phase II (KMG-II): from individual species to whole genera.</title>
        <authorList>
            <person name="Goeker M."/>
        </authorList>
    </citation>
    <scope>NUCLEOTIDE SEQUENCE [LARGE SCALE GENOMIC DNA]</scope>
    <source>
        <strain evidence="19 20">DSM 100977</strain>
    </source>
</reference>
<feature type="binding site" evidence="16">
    <location>
        <position position="72"/>
    </location>
    <ligand>
        <name>Zn(2+)</name>
        <dbReference type="ChEBI" id="CHEBI:29105"/>
        <note>catalytic</note>
    </ligand>
</feature>
<keyword evidence="7" id="KW-0677">Repeat</keyword>
<dbReference type="EMBL" id="QBKS01000003">
    <property type="protein sequence ID" value="PTX53823.1"/>
    <property type="molecule type" value="Genomic_DNA"/>
</dbReference>
<evidence type="ECO:0000256" key="1">
    <source>
        <dbReference type="ARBA" id="ARBA00004651"/>
    </source>
</evidence>
<dbReference type="GO" id="GO:0046872">
    <property type="term" value="F:metal ion binding"/>
    <property type="evidence" value="ECO:0007669"/>
    <property type="project" value="UniProtKB-UniRule"/>
</dbReference>
<evidence type="ECO:0000256" key="13">
    <source>
        <dbReference type="ARBA" id="ARBA00023136"/>
    </source>
</evidence>
<dbReference type="PROSITE" id="PS51371">
    <property type="entry name" value="CBS"/>
    <property type="match status" value="1"/>
</dbReference>
<evidence type="ECO:0000256" key="15">
    <source>
        <dbReference type="PIRSR" id="PIRSR006404-1"/>
    </source>
</evidence>
<dbReference type="InterPro" id="IPR000644">
    <property type="entry name" value="CBS_dom"/>
</dbReference>
<dbReference type="PIRSF" id="PIRSF006404">
    <property type="entry name" value="UCP006404_Pept_M50_CBS"/>
    <property type="match status" value="1"/>
</dbReference>
<comment type="cofactor">
    <cofactor evidence="14 16">
        <name>Zn(2+)</name>
        <dbReference type="ChEBI" id="CHEBI:29105"/>
    </cofactor>
    <text evidence="14 16">Binds 1 zinc ion per subunit.</text>
</comment>
<keyword evidence="10 14" id="KW-1133">Transmembrane helix</keyword>
<dbReference type="GO" id="GO:0005886">
    <property type="term" value="C:plasma membrane"/>
    <property type="evidence" value="ECO:0007669"/>
    <property type="project" value="UniProtKB-SubCell"/>
</dbReference>
<evidence type="ECO:0000313" key="20">
    <source>
        <dbReference type="Proteomes" id="UP000243978"/>
    </source>
</evidence>
<dbReference type="Gene3D" id="3.10.580.10">
    <property type="entry name" value="CBS-domain"/>
    <property type="match status" value="1"/>
</dbReference>
<protein>
    <recommendedName>
        <fullName evidence="14">Zinc metalloprotease</fullName>
    </recommendedName>
</protein>
<evidence type="ECO:0000256" key="12">
    <source>
        <dbReference type="ARBA" id="ARBA00023122"/>
    </source>
</evidence>
<feature type="binding site" evidence="16">
    <location>
        <position position="167"/>
    </location>
    <ligand>
        <name>Zn(2+)</name>
        <dbReference type="ChEBI" id="CHEBI:29105"/>
        <note>catalytic</note>
    </ligand>
</feature>
<evidence type="ECO:0000256" key="2">
    <source>
        <dbReference type="ARBA" id="ARBA00007931"/>
    </source>
</evidence>
<keyword evidence="8 14" id="KW-0378">Hydrolase</keyword>
<accession>A0A2T6BCN5</accession>
<evidence type="ECO:0000256" key="3">
    <source>
        <dbReference type="ARBA" id="ARBA00022475"/>
    </source>
</evidence>
<dbReference type="InterPro" id="IPR046342">
    <property type="entry name" value="CBS_dom_sf"/>
</dbReference>
<evidence type="ECO:0000256" key="14">
    <source>
        <dbReference type="PIRNR" id="PIRNR006404"/>
    </source>
</evidence>
<keyword evidence="5 14" id="KW-0812">Transmembrane</keyword>
<sequence>MFANSVKLFSINGFDIKIDPSWLIIAALVTWSLSQQYFPDALPGHSASAYLAMAVAAMLGLFGSLLLHELAHSVVARSLGVPIKSITLFLFGGVAELEDEPSSGMTELWIAIAGPLMSFVLAFGFWALADAASLLGIAPSTVSVLSYLAVINLVLAVFNMVPAFPLDGGRVLRAYLWHRSGDVLAATRTAARSGTVVGYCLMALGVASLFQGAVVSGLWQVMIGGFVLMAARAAYAAQLAKSVFEGQTVAALMTRDPITVGPEMTLSNFVNQIMLRHRISFVPVIEGKVLLGHIDQSVLSGIDRENWANTRVGDVYVGLQDTAIVSPETPVPDLLARIGDTGDRKFMVVTDHSLKGVITLSDLTHCLNTKAEAQDLIRQTAGR</sequence>